<dbReference type="InterPro" id="IPR036028">
    <property type="entry name" value="SH3-like_dom_sf"/>
</dbReference>
<name>A0A7S9KKB8_EPIFF</name>
<dbReference type="OrthoDB" id="196165at2759"/>
<feature type="region of interest" description="Disordered" evidence="3">
    <location>
        <begin position="1"/>
        <end position="30"/>
    </location>
</feature>
<feature type="region of interest" description="Disordered" evidence="3">
    <location>
        <begin position="536"/>
        <end position="955"/>
    </location>
</feature>
<evidence type="ECO:0000256" key="3">
    <source>
        <dbReference type="SAM" id="MobiDB-lite"/>
    </source>
</evidence>
<feature type="compositionally biased region" description="Polar residues" evidence="3">
    <location>
        <begin position="713"/>
        <end position="733"/>
    </location>
</feature>
<protein>
    <recommendedName>
        <fullName evidence="4">SH3 domain-containing protein</fullName>
    </recommendedName>
</protein>
<reference evidence="5 6" key="1">
    <citation type="journal article" date="2018" name="PLoS Genet.">
        <title>Repeat elements organise 3D genome structure and mediate transcription in the filamentous fungus Epichloe festucae.</title>
        <authorList>
            <person name="Winter D.J."/>
            <person name="Ganley A.R.D."/>
            <person name="Young C.A."/>
            <person name="Liachko I."/>
            <person name="Schardl C.L."/>
            <person name="Dupont P.Y."/>
            <person name="Berry D."/>
            <person name="Ram A."/>
            <person name="Scott B."/>
            <person name="Cox M.P."/>
        </authorList>
    </citation>
    <scope>NUCLEOTIDE SEQUENCE [LARGE SCALE GENOMIC DNA]</scope>
    <source>
        <strain evidence="5 6">Fl1</strain>
    </source>
</reference>
<evidence type="ECO:0000256" key="2">
    <source>
        <dbReference type="PROSITE-ProRule" id="PRU00192"/>
    </source>
</evidence>
<dbReference type="GO" id="GO:0015630">
    <property type="term" value="C:microtubule cytoskeleton"/>
    <property type="evidence" value="ECO:0007669"/>
    <property type="project" value="TreeGrafter"/>
</dbReference>
<dbReference type="Gene3D" id="2.30.30.40">
    <property type="entry name" value="SH3 Domains"/>
    <property type="match status" value="1"/>
</dbReference>
<evidence type="ECO:0000313" key="5">
    <source>
        <dbReference type="EMBL" id="QPG93919.1"/>
    </source>
</evidence>
<feature type="compositionally biased region" description="Basic and acidic residues" evidence="3">
    <location>
        <begin position="536"/>
        <end position="548"/>
    </location>
</feature>
<feature type="compositionally biased region" description="Low complexity" evidence="3">
    <location>
        <begin position="940"/>
        <end position="955"/>
    </location>
</feature>
<dbReference type="PROSITE" id="PS50002">
    <property type="entry name" value="SH3"/>
    <property type="match status" value="1"/>
</dbReference>
<feature type="compositionally biased region" description="Acidic residues" evidence="3">
    <location>
        <begin position="832"/>
        <end position="842"/>
    </location>
</feature>
<dbReference type="PANTHER" id="PTHR47775:SF1">
    <property type="entry name" value="BUD SITE SELECTION PROTEIN 14"/>
    <property type="match status" value="1"/>
</dbReference>
<evidence type="ECO:0000256" key="1">
    <source>
        <dbReference type="ARBA" id="ARBA00022443"/>
    </source>
</evidence>
<dbReference type="AlphaFoldDB" id="A0A7S9KKB8"/>
<feature type="compositionally biased region" description="Low complexity" evidence="3">
    <location>
        <begin position="875"/>
        <end position="894"/>
    </location>
</feature>
<feature type="region of interest" description="Disordered" evidence="3">
    <location>
        <begin position="230"/>
        <end position="257"/>
    </location>
</feature>
<accession>A0A7S9KKB8</accession>
<feature type="compositionally biased region" description="Basic and acidic residues" evidence="3">
    <location>
        <begin position="784"/>
        <end position="801"/>
    </location>
</feature>
<feature type="compositionally biased region" description="Basic and acidic residues" evidence="3">
    <location>
        <begin position="590"/>
        <end position="600"/>
    </location>
</feature>
<dbReference type="InterPro" id="IPR001452">
    <property type="entry name" value="SH3_domain"/>
</dbReference>
<dbReference type="PANTHER" id="PTHR47775">
    <property type="entry name" value="BUD SITE SELECTION PROTEIN 14"/>
    <property type="match status" value="1"/>
</dbReference>
<sequence length="1032" mass="114212">MTRPSIIRADTLDLQDPVAPSAKDHPNHPHIFDTSPGISGASIAPHQAETLREVAQETAEAETQNPRVSLSNGRVNDTAEVLCQHVDERDVNDTDKKNGELRIGMCHDEQQDDLAIALNGGVSSVDEDDIDGESESDMDDDLMDKISSSPSIEDGALYPTIMPVAWPRRESSLTFLPKKLSAANVSFDSPLQKDANYCGNNRMPHFRETSVSRQEGELDVAEWRRHPGFRPNAQLRHSSQLGERRQVHEGPSEEQQEQNCLGFGDGDVHLRTNPILQSFANGAELDQVEARFSYQAYHQSESRDEDAQVLLHREGSHDIAFHAYETCMDTRSFVKGNGVMDQLSHSNDSFHYETPPVETCSDDEYLLKPEDIDFEFVYALHTFVATVEGQANATKGDTMVLLDDSNSYWWLVRVVKDSSIGYLPAEHIETPTERLARLNKHRNIDLSATMLGDQAQKQKNSFKAIRRRRKTVTFADPTYVDYSDFDYSTDDEDIDELFGSQPISQQHREQQLQNQRTTPQDVVDDAIADDTAKVEPLKTRTPKEDRKAATQSSTELLAEDKIRSSEESLEDKHDGPNRSRNGTVRNTDSFFKDDSVETKKITLTPNLLRDDNAPRQSSDSTTKDARPVSGSDKIDRELISDKEKKKLKDKDKKDKDKKSGGLRGFFSRKDKKKAAEDDDESFGKRSMDIMSESRDSEDRSIEEQQLSPDRAGSQRQPSKLQKNAPSTNKTSAGAVQKSVELSSYLAEGRNNDVSNVPPTSMRIVDPETKESQQVPSNQPQGSDSPRERSASTSAPKEERSVISKLVPSRSAGTGPDIKPRKTIKAKTRMELDASDSSEPEELIVERAAADAAPSNEPVGHAAEASQSIRSPVDRAQSAATATATAPAQQAQQSPKQDVSARIGFSSPRNASNPPALMVDTSSPEDITPEASPSPELVQTASDVARGGSSASSGKGAAWDYTKLRAFFDESDHIRDLLVVVYDKTNVEPAGNDHPVVGGLFREQNAKLAEITTQLDNMLGDWLARKQRLRGTI</sequence>
<feature type="compositionally biased region" description="Basic and acidic residues" evidence="3">
    <location>
        <begin position="681"/>
        <end position="702"/>
    </location>
</feature>
<dbReference type="InterPro" id="IPR053039">
    <property type="entry name" value="Polarity_Bud-Selection_Reg"/>
</dbReference>
<keyword evidence="1 2" id="KW-0728">SH3 domain</keyword>
<proteinExistence type="predicted"/>
<feature type="domain" description="SH3" evidence="4">
    <location>
        <begin position="372"/>
        <end position="433"/>
    </location>
</feature>
<gene>
    <name evidence="5" type="ORF">C2857_003572</name>
</gene>
<dbReference type="SUPFAM" id="SSF50044">
    <property type="entry name" value="SH3-domain"/>
    <property type="match status" value="1"/>
</dbReference>
<feature type="compositionally biased region" description="Basic and acidic residues" evidence="3">
    <location>
        <begin position="242"/>
        <end position="251"/>
    </location>
</feature>
<feature type="compositionally biased region" description="Basic and acidic residues" evidence="3">
    <location>
        <begin position="621"/>
        <end position="659"/>
    </location>
</feature>
<dbReference type="FunFam" id="2.30.30.40:FF:000035">
    <property type="entry name" value="SH3 domain containing protein"/>
    <property type="match status" value="1"/>
</dbReference>
<dbReference type="EMBL" id="CP031385">
    <property type="protein sequence ID" value="QPG93919.1"/>
    <property type="molecule type" value="Genomic_DNA"/>
</dbReference>
<dbReference type="Proteomes" id="UP000594364">
    <property type="component" value="Chromosome 1"/>
</dbReference>
<feature type="compositionally biased region" description="Basic and acidic residues" evidence="3">
    <location>
        <begin position="558"/>
        <end position="577"/>
    </location>
</feature>
<dbReference type="GO" id="GO:0008104">
    <property type="term" value="P:intracellular protein localization"/>
    <property type="evidence" value="ECO:0007669"/>
    <property type="project" value="TreeGrafter"/>
</dbReference>
<feature type="compositionally biased region" description="Polar residues" evidence="3">
    <location>
        <begin position="578"/>
        <end position="589"/>
    </location>
</feature>
<evidence type="ECO:0000313" key="6">
    <source>
        <dbReference type="Proteomes" id="UP000594364"/>
    </source>
</evidence>
<dbReference type="GO" id="GO:0051286">
    <property type="term" value="C:cell tip"/>
    <property type="evidence" value="ECO:0007669"/>
    <property type="project" value="TreeGrafter"/>
</dbReference>
<organism evidence="5 6">
    <name type="scientific">Epichloe festucae (strain Fl1)</name>
    <dbReference type="NCBI Taxonomy" id="877507"/>
    <lineage>
        <taxon>Eukaryota</taxon>
        <taxon>Fungi</taxon>
        <taxon>Dikarya</taxon>
        <taxon>Ascomycota</taxon>
        <taxon>Pezizomycotina</taxon>
        <taxon>Sordariomycetes</taxon>
        <taxon>Hypocreomycetidae</taxon>
        <taxon>Hypocreales</taxon>
        <taxon>Clavicipitaceae</taxon>
        <taxon>Epichloe</taxon>
    </lineage>
</organism>
<dbReference type="GO" id="GO:0030950">
    <property type="term" value="P:establishment or maintenance of actin cytoskeleton polarity"/>
    <property type="evidence" value="ECO:0007669"/>
    <property type="project" value="TreeGrafter"/>
</dbReference>
<keyword evidence="6" id="KW-1185">Reference proteome</keyword>
<feature type="compositionally biased region" description="Polar residues" evidence="3">
    <location>
        <begin position="771"/>
        <end position="783"/>
    </location>
</feature>
<evidence type="ECO:0000259" key="4">
    <source>
        <dbReference type="PROSITE" id="PS50002"/>
    </source>
</evidence>
<dbReference type="SMART" id="SM00326">
    <property type="entry name" value="SH3"/>
    <property type="match status" value="1"/>
</dbReference>